<dbReference type="Pfam" id="PF08327">
    <property type="entry name" value="AHSA1"/>
    <property type="match status" value="1"/>
</dbReference>
<dbReference type="EMBL" id="JACBJI010000008">
    <property type="protein sequence ID" value="NYA72506.1"/>
    <property type="molecule type" value="Genomic_DNA"/>
</dbReference>
<name>A0A7Y8Y4S0_9FLAO</name>
<dbReference type="AlphaFoldDB" id="A0A7Y8Y4S0"/>
<comment type="similarity">
    <text evidence="1">Belongs to the AHA1 family.</text>
</comment>
<comment type="caution">
    <text evidence="3">The sequence shown here is derived from an EMBL/GenBank/DDBJ whole genome shotgun (WGS) entry which is preliminary data.</text>
</comment>
<feature type="domain" description="Activator of Hsp90 ATPase homologue 1/2-like C-terminal" evidence="2">
    <location>
        <begin position="17"/>
        <end position="143"/>
    </location>
</feature>
<evidence type="ECO:0000313" key="4">
    <source>
        <dbReference type="Proteomes" id="UP000535020"/>
    </source>
</evidence>
<dbReference type="Proteomes" id="UP000535020">
    <property type="component" value="Unassembled WGS sequence"/>
</dbReference>
<dbReference type="Gene3D" id="3.30.530.20">
    <property type="match status" value="1"/>
</dbReference>
<organism evidence="3 4">
    <name type="scientific">Flavobacterium agri</name>
    <dbReference type="NCBI Taxonomy" id="2743471"/>
    <lineage>
        <taxon>Bacteria</taxon>
        <taxon>Pseudomonadati</taxon>
        <taxon>Bacteroidota</taxon>
        <taxon>Flavobacteriia</taxon>
        <taxon>Flavobacteriales</taxon>
        <taxon>Flavobacteriaceae</taxon>
        <taxon>Flavobacterium</taxon>
    </lineage>
</organism>
<reference evidence="3 4" key="1">
    <citation type="submission" date="2020-07" db="EMBL/GenBank/DDBJ databases">
        <authorList>
            <person name="Sun Q."/>
        </authorList>
    </citation>
    <scope>NUCLEOTIDE SEQUENCE [LARGE SCALE GENOMIC DNA]</scope>
    <source>
        <strain evidence="3 4">MAH-1</strain>
    </source>
</reference>
<evidence type="ECO:0000259" key="2">
    <source>
        <dbReference type="Pfam" id="PF08327"/>
    </source>
</evidence>
<keyword evidence="4" id="KW-1185">Reference proteome</keyword>
<dbReference type="SUPFAM" id="SSF55961">
    <property type="entry name" value="Bet v1-like"/>
    <property type="match status" value="1"/>
</dbReference>
<protein>
    <submittedName>
        <fullName evidence="3">SRPBCC domain-containing protein</fullName>
    </submittedName>
</protein>
<evidence type="ECO:0000313" key="3">
    <source>
        <dbReference type="EMBL" id="NYA72506.1"/>
    </source>
</evidence>
<dbReference type="RefSeq" id="WP_176007307.1">
    <property type="nucleotide sequence ID" value="NZ_JABWMI010000020.1"/>
</dbReference>
<gene>
    <name evidence="3" type="ORF">HZF10_16365</name>
</gene>
<evidence type="ECO:0000256" key="1">
    <source>
        <dbReference type="ARBA" id="ARBA00006817"/>
    </source>
</evidence>
<accession>A0A7Y8Y4S0</accession>
<dbReference type="InterPro" id="IPR023393">
    <property type="entry name" value="START-like_dom_sf"/>
</dbReference>
<dbReference type="InterPro" id="IPR013538">
    <property type="entry name" value="ASHA1/2-like_C"/>
</dbReference>
<dbReference type="CDD" id="cd07814">
    <property type="entry name" value="SRPBCC_CalC_Aha1-like"/>
    <property type="match status" value="1"/>
</dbReference>
<sequence>MQNFDWTKFTIRIAIKADKQTLYDAWAKPSEIEKWFLKSCTYSDNGNAIGKNGSASAANDYEWRWWLYSEVENGKIKQADASDLFSFSFAGDCLVEVKFSEKFDHTVVELTQSNIPEDDASKKNYRLGCHDGWSFYLVNLKSVYEGGLDLRGKDDRFPPYVNG</sequence>
<proteinExistence type="inferred from homology"/>